<dbReference type="AlphaFoldDB" id="A0A077WWT9"/>
<reference evidence="3" key="1">
    <citation type="journal article" date="2014" name="Genome Announc.">
        <title>De novo whole-genome sequence and genome annotation of Lichtheimia ramosa.</title>
        <authorList>
            <person name="Linde J."/>
            <person name="Schwartze V."/>
            <person name="Binder U."/>
            <person name="Lass-Florl C."/>
            <person name="Voigt K."/>
            <person name="Horn F."/>
        </authorList>
    </citation>
    <scope>NUCLEOTIDE SEQUENCE</scope>
    <source>
        <strain evidence="3">JMRC FSU:6197</strain>
    </source>
</reference>
<organism evidence="3">
    <name type="scientific">Lichtheimia ramosa</name>
    <dbReference type="NCBI Taxonomy" id="688394"/>
    <lineage>
        <taxon>Eukaryota</taxon>
        <taxon>Fungi</taxon>
        <taxon>Fungi incertae sedis</taxon>
        <taxon>Mucoromycota</taxon>
        <taxon>Mucoromycotina</taxon>
        <taxon>Mucoromycetes</taxon>
        <taxon>Mucorales</taxon>
        <taxon>Lichtheimiaceae</taxon>
        <taxon>Lichtheimia</taxon>
    </lineage>
</organism>
<evidence type="ECO:0000256" key="2">
    <source>
        <dbReference type="SAM" id="SignalP"/>
    </source>
</evidence>
<feature type="chain" id="PRO_5001726598" evidence="2">
    <location>
        <begin position="21"/>
        <end position="79"/>
    </location>
</feature>
<evidence type="ECO:0000313" key="3">
    <source>
        <dbReference type="EMBL" id="CDS11679.1"/>
    </source>
</evidence>
<dbReference type="OrthoDB" id="2277407at2759"/>
<keyword evidence="2" id="KW-0732">Signal</keyword>
<gene>
    <name evidence="3" type="ORF">LRAMOSA03942</name>
</gene>
<proteinExistence type="predicted"/>
<evidence type="ECO:0000256" key="1">
    <source>
        <dbReference type="SAM" id="MobiDB-lite"/>
    </source>
</evidence>
<feature type="region of interest" description="Disordered" evidence="1">
    <location>
        <begin position="23"/>
        <end position="44"/>
    </location>
</feature>
<name>A0A077WWT9_9FUNG</name>
<dbReference type="EMBL" id="LK023346">
    <property type="protein sequence ID" value="CDS11679.1"/>
    <property type="molecule type" value="Genomic_DNA"/>
</dbReference>
<protein>
    <submittedName>
        <fullName evidence="3">Uncharacterized protein</fullName>
    </submittedName>
</protein>
<sequence length="79" mass="8382">MRFSITLSIAILAVFASVQAKKPEEAGNDGEAQVQGQDDPQSKLGILPEDIPEECLTEHGEVIQECVDEIGGNTGLGDE</sequence>
<feature type="signal peptide" evidence="2">
    <location>
        <begin position="1"/>
        <end position="20"/>
    </location>
</feature>
<accession>A0A077WWT9</accession>